<proteinExistence type="predicted"/>
<comment type="caution">
    <text evidence="1">The sequence shown here is derived from an EMBL/GenBank/DDBJ whole genome shotgun (WGS) entry which is preliminary data.</text>
</comment>
<reference evidence="1" key="1">
    <citation type="journal article" date="2021" name="PeerJ">
        <title>Extensive microbial diversity within the chicken gut microbiome revealed by metagenomics and culture.</title>
        <authorList>
            <person name="Gilroy R."/>
            <person name="Ravi A."/>
            <person name="Getino M."/>
            <person name="Pursley I."/>
            <person name="Horton D.L."/>
            <person name="Alikhan N.F."/>
            <person name="Baker D."/>
            <person name="Gharbi K."/>
            <person name="Hall N."/>
            <person name="Watson M."/>
            <person name="Adriaenssens E.M."/>
            <person name="Foster-Nyarko E."/>
            <person name="Jarju S."/>
            <person name="Secka A."/>
            <person name="Antonio M."/>
            <person name="Oren A."/>
            <person name="Chaudhuri R.R."/>
            <person name="La Ragione R."/>
            <person name="Hildebrand F."/>
            <person name="Pallen M.J."/>
        </authorList>
    </citation>
    <scope>NUCLEOTIDE SEQUENCE</scope>
    <source>
        <strain evidence="1">ChiBcec18-1249</strain>
    </source>
</reference>
<dbReference type="AlphaFoldDB" id="A0A9D2LJJ5"/>
<name>A0A9D2LJJ5_9FIRM</name>
<dbReference type="Proteomes" id="UP000823824">
    <property type="component" value="Unassembled WGS sequence"/>
</dbReference>
<gene>
    <name evidence="1" type="ORF">H9787_08335</name>
</gene>
<organism evidence="1 2">
    <name type="scientific">Candidatus Oscillibacter excrementigallinarum</name>
    <dbReference type="NCBI Taxonomy" id="2838716"/>
    <lineage>
        <taxon>Bacteria</taxon>
        <taxon>Bacillati</taxon>
        <taxon>Bacillota</taxon>
        <taxon>Clostridia</taxon>
        <taxon>Eubacteriales</taxon>
        <taxon>Oscillospiraceae</taxon>
        <taxon>Oscillibacter</taxon>
    </lineage>
</organism>
<protein>
    <submittedName>
        <fullName evidence="1">Uncharacterized protein</fullName>
    </submittedName>
</protein>
<sequence length="172" mass="19464">MNQTANYQLSQWESTDRILMADFNSDNAKIDAALKGLADRTGIQQLYHLELTEPYSSRILYVPLEDVEWSKWNRLHIYAAPALPEGTTYFNAFFNNTSTYTLQTQMGEALYMTIQSLRGEAPFIHGMFWSDEGCSLFGFPILTFARLESLALVSPTVDTFDPGTVVTVWGEP</sequence>
<dbReference type="EMBL" id="DWZJ01000071">
    <property type="protein sequence ID" value="HJB13706.1"/>
    <property type="molecule type" value="Genomic_DNA"/>
</dbReference>
<accession>A0A9D2LJJ5</accession>
<evidence type="ECO:0000313" key="2">
    <source>
        <dbReference type="Proteomes" id="UP000823824"/>
    </source>
</evidence>
<evidence type="ECO:0000313" key="1">
    <source>
        <dbReference type="EMBL" id="HJB13706.1"/>
    </source>
</evidence>
<reference evidence="1" key="2">
    <citation type="submission" date="2021-04" db="EMBL/GenBank/DDBJ databases">
        <authorList>
            <person name="Gilroy R."/>
        </authorList>
    </citation>
    <scope>NUCLEOTIDE SEQUENCE</scope>
    <source>
        <strain evidence="1">ChiBcec18-1249</strain>
    </source>
</reference>